<evidence type="ECO:0000256" key="2">
    <source>
        <dbReference type="PIRNR" id="PIRNR006429"/>
    </source>
</evidence>
<name>A0ABP9BVQ4_9GAMM</name>
<evidence type="ECO:0000313" key="5">
    <source>
        <dbReference type="EMBL" id="GAA4799611.1"/>
    </source>
</evidence>
<accession>A0ABP9BVQ4</accession>
<comment type="similarity">
    <text evidence="1 2">Belongs to the glutamate synthase family.</text>
</comment>
<dbReference type="PIRSF" id="PIRSF500060">
    <property type="entry name" value="UCP500060"/>
    <property type="match status" value="1"/>
</dbReference>
<organism evidence="5 6">
    <name type="scientific">Lysobacter hankyongensis</name>
    <dbReference type="NCBI Taxonomy" id="1176535"/>
    <lineage>
        <taxon>Bacteria</taxon>
        <taxon>Pseudomonadati</taxon>
        <taxon>Pseudomonadota</taxon>
        <taxon>Gammaproteobacteria</taxon>
        <taxon>Lysobacterales</taxon>
        <taxon>Lysobacteraceae</taxon>
        <taxon>Lysobacter</taxon>
    </lineage>
</organism>
<evidence type="ECO:0000256" key="3">
    <source>
        <dbReference type="SAM" id="Phobius"/>
    </source>
</evidence>
<dbReference type="InterPro" id="IPR002932">
    <property type="entry name" value="Glu_synthdom"/>
</dbReference>
<evidence type="ECO:0000313" key="6">
    <source>
        <dbReference type="Proteomes" id="UP001499959"/>
    </source>
</evidence>
<comment type="caution">
    <text evidence="5">The sequence shown here is derived from an EMBL/GenBank/DDBJ whole genome shotgun (WGS) entry which is preliminary data.</text>
</comment>
<dbReference type="EMBL" id="BAABJE010000014">
    <property type="protein sequence ID" value="GAA4799611.1"/>
    <property type="molecule type" value="Genomic_DNA"/>
</dbReference>
<proteinExistence type="inferred from homology"/>
<sequence>MLEISDARIRAIAARAACILSGSSMSRYAVYLASLLLTLLSLAAVVFFGAGWIWLPAVFGAFAALGTWDLLQRRSTLRRNYPILAHFRFGLESIGPEMRQYFIESDTAEVPYSRQQRALIYQRAKAENDTRPFGTQQDVYGSEYEWINHSVMPSEIPSTDFRIRIGEETAQPYDASVFNISAMSFGALSANAIRALNAGARRGGFYHDTGEGSISPYHREHGGDLVWEIGSGYFGCRNDDGSFSEARFAENACDPQVKMIELKLSQGAKPGHGGVLPAAKVSPEIATTRGVKQGVDCVSPPRHSAFSTPIGLLQFVARMRELSGGKPAGFKLAIGHPWEWFAIAKAMQETGVLPDFIVVDGGEGGTGAAPAEFIDHVGLPMHEALMLVHNTLVGIGLRDRIRIGAAGRIASAFDIARTLSMGADWCNAARGFMFALGCIQAQSCHTSRCPTGVATQDPSRWRKLDVPDKATRVHQFHRHTLKALGELLAAAGLSHPSELGPEHILRRVSPTEVRSLGALYRFLAPGALLDGSADHSVFRDYWDAARSDAFAAPERVRAMRASKSY</sequence>
<dbReference type="PANTHER" id="PTHR43819">
    <property type="entry name" value="ARCHAEAL-TYPE GLUTAMATE SYNTHASE [NADPH]"/>
    <property type="match status" value="1"/>
</dbReference>
<evidence type="ECO:0000259" key="4">
    <source>
        <dbReference type="Pfam" id="PF01645"/>
    </source>
</evidence>
<dbReference type="PIRSF" id="PIRSF006429">
    <property type="entry name" value="GOGAT_lg_2"/>
    <property type="match status" value="1"/>
</dbReference>
<protein>
    <submittedName>
        <fullName evidence="5">FMN-binding glutamate synthase family protein</fullName>
    </submittedName>
</protein>
<dbReference type="InterPro" id="IPR024188">
    <property type="entry name" value="GltB"/>
</dbReference>
<gene>
    <name evidence="5" type="ORF">GCM10023307_27420</name>
</gene>
<reference evidence="6" key="1">
    <citation type="journal article" date="2019" name="Int. J. Syst. Evol. Microbiol.">
        <title>The Global Catalogue of Microorganisms (GCM) 10K type strain sequencing project: providing services to taxonomists for standard genome sequencing and annotation.</title>
        <authorList>
            <consortium name="The Broad Institute Genomics Platform"/>
            <consortium name="The Broad Institute Genome Sequencing Center for Infectious Disease"/>
            <person name="Wu L."/>
            <person name="Ma J."/>
        </authorList>
    </citation>
    <scope>NUCLEOTIDE SEQUENCE [LARGE SCALE GENOMIC DNA]</scope>
    <source>
        <strain evidence="6">JCM 18204</strain>
    </source>
</reference>
<dbReference type="InterPro" id="IPR027283">
    <property type="entry name" value="YerD"/>
</dbReference>
<feature type="domain" description="Glutamate synthase" evidence="4">
    <location>
        <begin position="175"/>
        <end position="493"/>
    </location>
</feature>
<evidence type="ECO:0000256" key="1">
    <source>
        <dbReference type="ARBA" id="ARBA00009716"/>
    </source>
</evidence>
<feature type="transmembrane region" description="Helical" evidence="3">
    <location>
        <begin position="28"/>
        <end position="47"/>
    </location>
</feature>
<dbReference type="PANTHER" id="PTHR43819:SF1">
    <property type="entry name" value="ARCHAEAL-TYPE GLUTAMATE SYNTHASE [NADPH]"/>
    <property type="match status" value="1"/>
</dbReference>
<dbReference type="CDD" id="cd02808">
    <property type="entry name" value="GltS_FMN"/>
    <property type="match status" value="1"/>
</dbReference>
<dbReference type="SUPFAM" id="SSF51395">
    <property type="entry name" value="FMN-linked oxidoreductases"/>
    <property type="match status" value="1"/>
</dbReference>
<keyword evidence="3" id="KW-0472">Membrane</keyword>
<dbReference type="Gene3D" id="3.20.20.70">
    <property type="entry name" value="Aldolase class I"/>
    <property type="match status" value="1"/>
</dbReference>
<keyword evidence="3" id="KW-1133">Transmembrane helix</keyword>
<dbReference type="Proteomes" id="UP001499959">
    <property type="component" value="Unassembled WGS sequence"/>
</dbReference>
<keyword evidence="6" id="KW-1185">Reference proteome</keyword>
<keyword evidence="3" id="KW-0812">Transmembrane</keyword>
<dbReference type="Pfam" id="PF01645">
    <property type="entry name" value="Glu_synthase"/>
    <property type="match status" value="1"/>
</dbReference>
<dbReference type="InterPro" id="IPR013785">
    <property type="entry name" value="Aldolase_TIM"/>
</dbReference>